<dbReference type="AlphaFoldDB" id="A0A0B1TIR1"/>
<evidence type="ECO:0000256" key="1">
    <source>
        <dbReference type="SAM" id="MobiDB-lite"/>
    </source>
</evidence>
<feature type="region of interest" description="Disordered" evidence="1">
    <location>
        <begin position="1"/>
        <end position="36"/>
    </location>
</feature>
<name>A0A0B1TIR1_OESDE</name>
<feature type="compositionally biased region" description="Polar residues" evidence="1">
    <location>
        <begin position="112"/>
        <end position="143"/>
    </location>
</feature>
<reference evidence="2 3" key="1">
    <citation type="submission" date="2014-03" db="EMBL/GenBank/DDBJ databases">
        <title>Draft genome of the hookworm Oesophagostomum dentatum.</title>
        <authorList>
            <person name="Mitreva M."/>
        </authorList>
    </citation>
    <scope>NUCLEOTIDE SEQUENCE [LARGE SCALE GENOMIC DNA]</scope>
    <source>
        <strain evidence="2 3">OD-Hann</strain>
    </source>
</reference>
<evidence type="ECO:0000313" key="3">
    <source>
        <dbReference type="Proteomes" id="UP000053660"/>
    </source>
</evidence>
<feature type="region of interest" description="Disordered" evidence="1">
    <location>
        <begin position="455"/>
        <end position="488"/>
    </location>
</feature>
<proteinExistence type="predicted"/>
<protein>
    <submittedName>
        <fullName evidence="2">Ectropic viral integration site 2A protein</fullName>
    </submittedName>
</protein>
<feature type="region of interest" description="Disordered" evidence="1">
    <location>
        <begin position="345"/>
        <end position="384"/>
    </location>
</feature>
<feature type="compositionally biased region" description="Polar residues" evidence="1">
    <location>
        <begin position="365"/>
        <end position="375"/>
    </location>
</feature>
<sequence>TSKPTAVAPPTASTVANTTGTSSPCSSSTSPSKCSSTWTNQKKLAAQSMITNVAGLASFKGRVGELQEILRKVANETISYEDFVKWHDSSMKSVPPKPSSDHKAPVNGVVRPSSSASNPVKSTAHASSTTKEQPVLHTSKSSGNVSAVPVKRITLAQAMASSSAPTQARPLTLTSAQIADRFERDKQETIRAISVAIENSKSAHKKKSDAAAAAGKPAPKYEFLWTENLAKALRTQLDLYWSIILGSDSFAHAADGILTIIVKEVFPLFHGEIKLSRLLVEYTRRSPERAFLLASSNIQRLLKDDGIDLNNINVVTKKEKTDTDADSSKVKSSRSFTTILPVKSSSDDIQSSTSHKDADVVVVEPSTSSASTSNGDAAAASTPSTSKSSAAAAAAASATNQAVDALNGTGLNMTPAQIAEITAAMQRLSALTTDPQQLLVLQQTFLMQMMTHNQVEVKRKQEEEKRKEEERKRKLAEEEKEAKRRAKEEEKLKLIAQKKALAQCAKEKALEEKRLRMEEEKKQKLAEKARKEEVNSWRRLCCKL</sequence>
<organism evidence="2 3">
    <name type="scientific">Oesophagostomum dentatum</name>
    <name type="common">Nodular worm</name>
    <dbReference type="NCBI Taxonomy" id="61180"/>
    <lineage>
        <taxon>Eukaryota</taxon>
        <taxon>Metazoa</taxon>
        <taxon>Ecdysozoa</taxon>
        <taxon>Nematoda</taxon>
        <taxon>Chromadorea</taxon>
        <taxon>Rhabditida</taxon>
        <taxon>Rhabditina</taxon>
        <taxon>Rhabditomorpha</taxon>
        <taxon>Strongyloidea</taxon>
        <taxon>Strongylidae</taxon>
        <taxon>Oesophagostomum</taxon>
    </lineage>
</organism>
<accession>A0A0B1TIR1</accession>
<gene>
    <name evidence="2" type="ORF">OESDEN_04752</name>
</gene>
<dbReference type="Proteomes" id="UP000053660">
    <property type="component" value="Unassembled WGS sequence"/>
</dbReference>
<feature type="non-terminal residue" evidence="2">
    <location>
        <position position="1"/>
    </location>
</feature>
<feature type="region of interest" description="Disordered" evidence="1">
    <location>
        <begin position="89"/>
        <end position="143"/>
    </location>
</feature>
<dbReference type="OrthoDB" id="68076at2759"/>
<dbReference type="CDD" id="cd22265">
    <property type="entry name" value="UDM1_RNF168"/>
    <property type="match status" value="1"/>
</dbReference>
<dbReference type="EMBL" id="KN550012">
    <property type="protein sequence ID" value="KHJ95300.1"/>
    <property type="molecule type" value="Genomic_DNA"/>
</dbReference>
<evidence type="ECO:0000313" key="2">
    <source>
        <dbReference type="EMBL" id="KHJ95300.1"/>
    </source>
</evidence>
<keyword evidence="3" id="KW-1185">Reference proteome</keyword>